<dbReference type="EMBL" id="JAGKHQ010001037">
    <property type="protein sequence ID" value="KAG7461505.1"/>
    <property type="molecule type" value="Genomic_DNA"/>
</dbReference>
<sequence>MVSSKRSVLHNSGSLCSVVSAVSAAGKGVITKPGERVTLGCGSRRSFKSLAWYHGSDLILSVNGKSGTNRKGTAKIQPRSKVKQGSDLEISGVKKEDAGNFICTLDGDSHTITLLVVSVSTSPPDELQLGREGTLQCEVAGLPPDSIVQWTRPDGRSDSGTVHFNPLTLADKGQWVCGFSYDGDTYNEIFDIKIKGKTLCFYQVTTNCNVTQKNLWQEHVEVLQTDVHQTSNAPYQLSITLVSTQMCYILSSIFL</sequence>
<dbReference type="AlphaFoldDB" id="A0AAV6PF27"/>
<dbReference type="InterPro" id="IPR013151">
    <property type="entry name" value="Immunoglobulin_dom"/>
</dbReference>
<comment type="caution">
    <text evidence="2">The sequence shown here is derived from an EMBL/GenBank/DDBJ whole genome shotgun (WGS) entry which is preliminary data.</text>
</comment>
<feature type="domain" description="Ig-like" evidence="1">
    <location>
        <begin position="20"/>
        <end position="113"/>
    </location>
</feature>
<gene>
    <name evidence="2" type="ORF">JOB18_046626</name>
</gene>
<dbReference type="SMART" id="SM00408">
    <property type="entry name" value="IGc2"/>
    <property type="match status" value="1"/>
</dbReference>
<accession>A0AAV6PF27</accession>
<protein>
    <submittedName>
        <fullName evidence="2">T-cell surface glycoprotein CD4-2</fullName>
    </submittedName>
</protein>
<dbReference type="InterPro" id="IPR007110">
    <property type="entry name" value="Ig-like_dom"/>
</dbReference>
<dbReference type="Pfam" id="PF00047">
    <property type="entry name" value="ig"/>
    <property type="match status" value="1"/>
</dbReference>
<organism evidence="2 3">
    <name type="scientific">Solea senegalensis</name>
    <name type="common">Senegalese sole</name>
    <dbReference type="NCBI Taxonomy" id="28829"/>
    <lineage>
        <taxon>Eukaryota</taxon>
        <taxon>Metazoa</taxon>
        <taxon>Chordata</taxon>
        <taxon>Craniata</taxon>
        <taxon>Vertebrata</taxon>
        <taxon>Euteleostomi</taxon>
        <taxon>Actinopterygii</taxon>
        <taxon>Neopterygii</taxon>
        <taxon>Teleostei</taxon>
        <taxon>Neoteleostei</taxon>
        <taxon>Acanthomorphata</taxon>
        <taxon>Carangaria</taxon>
        <taxon>Pleuronectiformes</taxon>
        <taxon>Pleuronectoidei</taxon>
        <taxon>Soleidae</taxon>
        <taxon>Solea</taxon>
    </lineage>
</organism>
<dbReference type="Proteomes" id="UP000693946">
    <property type="component" value="Unassembled WGS sequence"/>
</dbReference>
<evidence type="ECO:0000259" key="1">
    <source>
        <dbReference type="PROSITE" id="PS50835"/>
    </source>
</evidence>
<dbReference type="PROSITE" id="PS50835">
    <property type="entry name" value="IG_LIKE"/>
    <property type="match status" value="2"/>
</dbReference>
<feature type="domain" description="Ig-like" evidence="1">
    <location>
        <begin position="130"/>
        <end position="177"/>
    </location>
</feature>
<evidence type="ECO:0000313" key="2">
    <source>
        <dbReference type="EMBL" id="KAG7461505.1"/>
    </source>
</evidence>
<dbReference type="InterPro" id="IPR003598">
    <property type="entry name" value="Ig_sub2"/>
</dbReference>
<dbReference type="PANTHER" id="PTHR11422:SF6">
    <property type="entry name" value="HEMICENTIN-1 ISOFORM X1"/>
    <property type="match status" value="1"/>
</dbReference>
<evidence type="ECO:0000313" key="3">
    <source>
        <dbReference type="Proteomes" id="UP000693946"/>
    </source>
</evidence>
<dbReference type="SMART" id="SM00409">
    <property type="entry name" value="IG"/>
    <property type="match status" value="2"/>
</dbReference>
<name>A0AAV6PF27_SOLSE</name>
<reference evidence="2 3" key="1">
    <citation type="journal article" date="2021" name="Sci. Rep.">
        <title>Chromosome anchoring in Senegalese sole (Solea senegalensis) reveals sex-associated markers and genome rearrangements in flatfish.</title>
        <authorList>
            <person name="Guerrero-Cozar I."/>
            <person name="Gomez-Garrido J."/>
            <person name="Berbel C."/>
            <person name="Martinez-Blanch J.F."/>
            <person name="Alioto T."/>
            <person name="Claros M.G."/>
            <person name="Gagnaire P.A."/>
            <person name="Manchado M."/>
        </authorList>
    </citation>
    <scope>NUCLEOTIDE SEQUENCE [LARGE SCALE GENOMIC DNA]</scope>
    <source>
        <strain evidence="2">Sse05_10M</strain>
    </source>
</reference>
<keyword evidence="3" id="KW-1185">Reference proteome</keyword>
<dbReference type="PANTHER" id="PTHR11422">
    <property type="entry name" value="T-CELL SURFACE GLYCOPROTEIN CD4"/>
    <property type="match status" value="1"/>
</dbReference>
<proteinExistence type="predicted"/>
<dbReference type="InterPro" id="IPR003599">
    <property type="entry name" value="Ig_sub"/>
</dbReference>